<dbReference type="Pfam" id="PF10257">
    <property type="entry name" value="RAI16-like"/>
    <property type="match status" value="1"/>
</dbReference>
<feature type="region of interest" description="Disordered" evidence="2">
    <location>
        <begin position="847"/>
        <end position="875"/>
    </location>
</feature>
<dbReference type="EMBL" id="JAODUP010000038">
    <property type="protein sequence ID" value="KAK2166531.1"/>
    <property type="molecule type" value="Genomic_DNA"/>
</dbReference>
<feature type="region of interest" description="Disordered" evidence="2">
    <location>
        <begin position="534"/>
        <end position="560"/>
    </location>
</feature>
<dbReference type="InterPro" id="IPR045669">
    <property type="entry name" value="FHIP_C"/>
</dbReference>
<evidence type="ECO:0000313" key="5">
    <source>
        <dbReference type="Proteomes" id="UP001208570"/>
    </source>
</evidence>
<organism evidence="4 5">
    <name type="scientific">Paralvinella palmiformis</name>
    <dbReference type="NCBI Taxonomy" id="53620"/>
    <lineage>
        <taxon>Eukaryota</taxon>
        <taxon>Metazoa</taxon>
        <taxon>Spiralia</taxon>
        <taxon>Lophotrochozoa</taxon>
        <taxon>Annelida</taxon>
        <taxon>Polychaeta</taxon>
        <taxon>Sedentaria</taxon>
        <taxon>Canalipalpata</taxon>
        <taxon>Terebellida</taxon>
        <taxon>Terebelliformia</taxon>
        <taxon>Alvinellidae</taxon>
        <taxon>Paralvinella</taxon>
    </lineage>
</organism>
<evidence type="ECO:0000256" key="1">
    <source>
        <dbReference type="ARBA" id="ARBA00024336"/>
    </source>
</evidence>
<sequence>MSWFRRGSGGSTRSEETMISGLPRSPLGDGSLSERSFSGSAVCSAVGVSMTSTPMLGPDPQGSSLMETPNPRASPIARRQLNMNTDPETCLEVFKTHWCQAKAVMSRSNTLSSSSPYGRRIAHEDTEAVLRYVDQMALLLIEEQSMDGGQGPILEYLLTEDIMERLFLWCIQSVEHSDQLKLHQLQMYDLLINQSQQQVLLHKPIIRPLLKLLSMCKEHPNPDVEQFMVIILHQLCVCIMQYQQLLELLFDVSPDHRPARFLVFSLLIPYIHKQGDIGQQARDALLLIMSLSSIQDSVGHYIASHSDFCPVLATGLSGIYSSLPRKLDYPSDDWHQLMTDDIMLIPDLIMFLNSLDFCNAVVQVAHPLVKEQLLLFIYNGFLLPVLGPALHQTSMEEVIAATAYLDLFLRRITEPSLMQIFLKFILTAQHDDISIIDSLIMRINSNSRLCMVTLSLFRTLIDLNCEDVMFQLIFKYLIPCNHVMVSQKRAVKDVDMYSKTAEKLLSLRPACCQIEHDIMDTSYHHATDVSSLNSSSLHSSPSSSPITRPTVRITPTSTPSSARKFKQFLLRRSPAVFNERPASTNTGVMRSSSPEVTDGFSHHTPGVSCVSPDCGINRTPFEQFDKSYMEYLQVVRVQIEHCSRACLCWSLGYDGDDPPSDSLVISRPTQTKCVPSSLLPLTSSDSDTGDNTSNKLDSSLDSSRSDNDCDTSVPRLTRDYFMGDVGQRSDGADSVTSGVDSVLSSTSYNQTGCDEHIPRGQDSPLSDNFSNTEFSAFLLSLKRVQTPVELNCSIEDSFNEIESVASRLKLIKSENNQPLSVSSQQISKVPVRTVDNSTALAVNECNHSMNGTVSNSKLGPEAPSPSSKTATPSLSLEQKSKQMPSLLSSVKHGDTASSLIGPFLSTLFTRLEMMMQNTLYVNLLLTGVVTRLACYPQPLIRSFLLNHTLVFQPTVKSLIQVLGSVKQKVDCFALTLRNFDDLLTKARQFLLWREEVYIHNRSDLFCRKDSTASSPGVLLQSPSSSIEPHKEKRNSIKELFKRNSNSKRMRTDSRLQLLADKKGFRYVNQKSPAGSTSHDTIADQLEALKTKNAVYCAIVLDEVLKELAAISQEHAVLCL</sequence>
<feature type="compositionally biased region" description="Low complexity" evidence="2">
    <location>
        <begin position="864"/>
        <end position="875"/>
    </location>
</feature>
<name>A0AAD9K854_9ANNE</name>
<accession>A0AAD9K854</accession>
<dbReference type="AlphaFoldDB" id="A0AAD9K854"/>
<comment type="caution">
    <text evidence="4">The sequence shown here is derived from an EMBL/GenBank/DDBJ whole genome shotgun (WGS) entry which is preliminary data.</text>
</comment>
<feature type="compositionally biased region" description="Low complexity" evidence="2">
    <location>
        <begin position="675"/>
        <end position="702"/>
    </location>
</feature>
<feature type="domain" description="FHF complex subunit HOOK-interacting protein C-terminal" evidence="3">
    <location>
        <begin position="900"/>
        <end position="991"/>
    </location>
</feature>
<evidence type="ECO:0000256" key="2">
    <source>
        <dbReference type="SAM" id="MobiDB-lite"/>
    </source>
</evidence>
<gene>
    <name evidence="4" type="ORF">LSH36_38g06044</name>
</gene>
<feature type="region of interest" description="Disordered" evidence="2">
    <location>
        <begin position="660"/>
        <end position="711"/>
    </location>
</feature>
<dbReference type="Pfam" id="PF19311">
    <property type="entry name" value="KELAA"/>
    <property type="match status" value="1"/>
</dbReference>
<evidence type="ECO:0000259" key="3">
    <source>
        <dbReference type="Pfam" id="PF19314"/>
    </source>
</evidence>
<evidence type="ECO:0000313" key="4">
    <source>
        <dbReference type="EMBL" id="KAK2166531.1"/>
    </source>
</evidence>
<dbReference type="InterPro" id="IPR045668">
    <property type="entry name" value="FHIP_KELAA_motif"/>
</dbReference>
<feature type="region of interest" description="Disordered" evidence="2">
    <location>
        <begin position="580"/>
        <end position="599"/>
    </location>
</feature>
<protein>
    <recommendedName>
        <fullName evidence="3">FHF complex subunit HOOK-interacting protein C-terminal domain-containing protein</fullName>
    </recommendedName>
</protein>
<dbReference type="Proteomes" id="UP001208570">
    <property type="component" value="Unassembled WGS sequence"/>
</dbReference>
<keyword evidence="5" id="KW-1185">Reference proteome</keyword>
<dbReference type="PANTHER" id="PTHR21705:SF11">
    <property type="entry name" value="FHIP FAMILY PROTEIN CG3558"/>
    <property type="match status" value="1"/>
</dbReference>
<feature type="compositionally biased region" description="Polar residues" evidence="2">
    <location>
        <begin position="847"/>
        <end position="857"/>
    </location>
</feature>
<dbReference type="InterPro" id="IPR019384">
    <property type="entry name" value="FHIP"/>
</dbReference>
<feature type="compositionally biased region" description="Polar residues" evidence="2">
    <location>
        <begin position="581"/>
        <end position="595"/>
    </location>
</feature>
<comment type="similarity">
    <text evidence="1">Belongs to the FHIP family.</text>
</comment>
<feature type="region of interest" description="Disordered" evidence="2">
    <location>
        <begin position="1"/>
        <end position="33"/>
    </location>
</feature>
<reference evidence="4" key="1">
    <citation type="journal article" date="2023" name="Mol. Biol. Evol.">
        <title>Third-Generation Sequencing Reveals the Adaptive Role of the Epigenome in Three Deep-Sea Polychaetes.</title>
        <authorList>
            <person name="Perez M."/>
            <person name="Aroh O."/>
            <person name="Sun Y."/>
            <person name="Lan Y."/>
            <person name="Juniper S.K."/>
            <person name="Young C.R."/>
            <person name="Angers B."/>
            <person name="Qian P.Y."/>
        </authorList>
    </citation>
    <scope>NUCLEOTIDE SEQUENCE</scope>
    <source>
        <strain evidence="4">P08H-3</strain>
    </source>
</reference>
<dbReference type="PANTHER" id="PTHR21705">
    <property type="entry name" value="RAI16 PROTEIN-RELATED"/>
    <property type="match status" value="1"/>
</dbReference>
<proteinExistence type="inferred from homology"/>
<dbReference type="Pfam" id="PF19314">
    <property type="entry name" value="DUF5917"/>
    <property type="match status" value="1"/>
</dbReference>